<dbReference type="AlphaFoldDB" id="A0AAW0ND74"/>
<evidence type="ECO:0000313" key="1">
    <source>
        <dbReference type="EMBL" id="KAK7889782.1"/>
    </source>
</evidence>
<accession>A0AAW0ND74</accession>
<evidence type="ECO:0000313" key="2">
    <source>
        <dbReference type="Proteomes" id="UP001460270"/>
    </source>
</evidence>
<proteinExistence type="predicted"/>
<organism evidence="1 2">
    <name type="scientific">Mugilogobius chulae</name>
    <name type="common">yellowstripe goby</name>
    <dbReference type="NCBI Taxonomy" id="88201"/>
    <lineage>
        <taxon>Eukaryota</taxon>
        <taxon>Metazoa</taxon>
        <taxon>Chordata</taxon>
        <taxon>Craniata</taxon>
        <taxon>Vertebrata</taxon>
        <taxon>Euteleostomi</taxon>
        <taxon>Actinopterygii</taxon>
        <taxon>Neopterygii</taxon>
        <taxon>Teleostei</taxon>
        <taxon>Neoteleostei</taxon>
        <taxon>Acanthomorphata</taxon>
        <taxon>Gobiaria</taxon>
        <taxon>Gobiiformes</taxon>
        <taxon>Gobioidei</taxon>
        <taxon>Gobiidae</taxon>
        <taxon>Gobionellinae</taxon>
        <taxon>Mugilogobius</taxon>
    </lineage>
</organism>
<dbReference type="EMBL" id="JBBPFD010000018">
    <property type="protein sequence ID" value="KAK7889782.1"/>
    <property type="molecule type" value="Genomic_DNA"/>
</dbReference>
<evidence type="ECO:0008006" key="3">
    <source>
        <dbReference type="Google" id="ProtNLM"/>
    </source>
</evidence>
<sequence>MKGWQYRWFVLDYNAGLLSYYTEFSLSWNKGVSVGKNSTDPPITAAPGDSLTNEMYPIGFTSAMLAC</sequence>
<comment type="caution">
    <text evidence="1">The sequence shown here is derived from an EMBL/GenBank/DDBJ whole genome shotgun (WGS) entry which is preliminary data.</text>
</comment>
<keyword evidence="2" id="KW-1185">Reference proteome</keyword>
<protein>
    <recommendedName>
        <fullName evidence="3">PH domain-containing protein</fullName>
    </recommendedName>
</protein>
<gene>
    <name evidence="1" type="ORF">WMY93_025342</name>
</gene>
<name>A0AAW0ND74_9GOBI</name>
<dbReference type="SUPFAM" id="SSF50729">
    <property type="entry name" value="PH domain-like"/>
    <property type="match status" value="1"/>
</dbReference>
<reference evidence="2" key="1">
    <citation type="submission" date="2024-04" db="EMBL/GenBank/DDBJ databases">
        <title>Salinicola lusitanus LLJ914,a marine bacterium isolated from the Okinawa Trough.</title>
        <authorList>
            <person name="Li J."/>
        </authorList>
    </citation>
    <scope>NUCLEOTIDE SEQUENCE [LARGE SCALE GENOMIC DNA]</scope>
</reference>
<dbReference type="Proteomes" id="UP001460270">
    <property type="component" value="Unassembled WGS sequence"/>
</dbReference>